<gene>
    <name evidence="5" type="ORF">ACFQ4L_06090</name>
</gene>
<reference evidence="6" key="1">
    <citation type="journal article" date="2019" name="Int. J. Syst. Evol. Microbiol.">
        <title>The Global Catalogue of Microorganisms (GCM) 10K type strain sequencing project: providing services to taxonomists for standard genome sequencing and annotation.</title>
        <authorList>
            <consortium name="The Broad Institute Genomics Platform"/>
            <consortium name="The Broad Institute Genome Sequencing Center for Infectious Disease"/>
            <person name="Wu L."/>
            <person name="Ma J."/>
        </authorList>
    </citation>
    <scope>NUCLEOTIDE SEQUENCE [LARGE SCALE GENOMIC DNA]</scope>
    <source>
        <strain evidence="6">CCM 8951</strain>
    </source>
</reference>
<dbReference type="PANTHER" id="PTHR46558">
    <property type="entry name" value="TRACRIPTIONAL REGULATORY PROTEIN-RELATED-RELATED"/>
    <property type="match status" value="1"/>
</dbReference>
<keyword evidence="3" id="KW-1133">Transmembrane helix</keyword>
<dbReference type="Gene3D" id="1.10.260.40">
    <property type="entry name" value="lambda repressor-like DNA-binding domains"/>
    <property type="match status" value="1"/>
</dbReference>
<name>A0ABW4DPA9_9LACO</name>
<dbReference type="PANTHER" id="PTHR46558:SF11">
    <property type="entry name" value="HTH-TYPE TRANSCRIPTIONAL REGULATOR XRE"/>
    <property type="match status" value="1"/>
</dbReference>
<evidence type="ECO:0000256" key="3">
    <source>
        <dbReference type="SAM" id="Phobius"/>
    </source>
</evidence>
<feature type="transmembrane region" description="Helical" evidence="3">
    <location>
        <begin position="132"/>
        <end position="152"/>
    </location>
</feature>
<feature type="region of interest" description="Disordered" evidence="2">
    <location>
        <begin position="70"/>
        <end position="89"/>
    </location>
</feature>
<evidence type="ECO:0000313" key="6">
    <source>
        <dbReference type="Proteomes" id="UP001597244"/>
    </source>
</evidence>
<proteinExistence type="predicted"/>
<feature type="transmembrane region" description="Helical" evidence="3">
    <location>
        <begin position="96"/>
        <end position="120"/>
    </location>
</feature>
<dbReference type="InterPro" id="IPR001387">
    <property type="entry name" value="Cro/C1-type_HTH"/>
</dbReference>
<evidence type="ECO:0000259" key="4">
    <source>
        <dbReference type="PROSITE" id="PS50943"/>
    </source>
</evidence>
<keyword evidence="1" id="KW-0238">DNA-binding</keyword>
<accession>A0ABW4DPA9</accession>
<evidence type="ECO:0000256" key="2">
    <source>
        <dbReference type="SAM" id="MobiDB-lite"/>
    </source>
</evidence>
<dbReference type="EMBL" id="JBHTOF010000071">
    <property type="protein sequence ID" value="MFD1465648.1"/>
    <property type="molecule type" value="Genomic_DNA"/>
</dbReference>
<keyword evidence="3" id="KW-0472">Membrane</keyword>
<dbReference type="CDD" id="cd00093">
    <property type="entry name" value="HTH_XRE"/>
    <property type="match status" value="1"/>
</dbReference>
<dbReference type="SUPFAM" id="SSF47413">
    <property type="entry name" value="lambda repressor-like DNA-binding domains"/>
    <property type="match status" value="1"/>
</dbReference>
<keyword evidence="6" id="KW-1185">Reference proteome</keyword>
<protein>
    <submittedName>
        <fullName evidence="5">Helix-turn-helix domain-containing protein</fullName>
    </submittedName>
</protein>
<evidence type="ECO:0000313" key="5">
    <source>
        <dbReference type="EMBL" id="MFD1465648.1"/>
    </source>
</evidence>
<dbReference type="InterPro" id="IPR010982">
    <property type="entry name" value="Lambda_DNA-bd_dom_sf"/>
</dbReference>
<organism evidence="5 6">
    <name type="scientific">Lapidilactobacillus mulanensis</name>
    <dbReference type="NCBI Taxonomy" id="2485999"/>
    <lineage>
        <taxon>Bacteria</taxon>
        <taxon>Bacillati</taxon>
        <taxon>Bacillota</taxon>
        <taxon>Bacilli</taxon>
        <taxon>Lactobacillales</taxon>
        <taxon>Lactobacillaceae</taxon>
        <taxon>Lapidilactobacillus</taxon>
    </lineage>
</organism>
<dbReference type="PROSITE" id="PS50943">
    <property type="entry name" value="HTH_CROC1"/>
    <property type="match status" value="1"/>
</dbReference>
<dbReference type="SMART" id="SM00530">
    <property type="entry name" value="HTH_XRE"/>
    <property type="match status" value="1"/>
</dbReference>
<keyword evidence="3" id="KW-0812">Transmembrane</keyword>
<evidence type="ECO:0000256" key="1">
    <source>
        <dbReference type="ARBA" id="ARBA00023125"/>
    </source>
</evidence>
<dbReference type="RefSeq" id="WP_125578852.1">
    <property type="nucleotide sequence ID" value="NZ_JBHTOF010000071.1"/>
</dbReference>
<sequence length="164" mass="18668">MDLSNNLRTTRKQAGLSQTEVAQRLNITRQAISQWENGKSYPDIDNLKLLSDVYGFDFADIVNDNVKLQQKPGLPEKQNEEKQTEQPTNTPAEESLILLLLSCILFPIAPMGIIIAPFIIWRNKRTNRFWRLILLIAICALIYNIYVLSAGFSDFLGFGTTSYK</sequence>
<dbReference type="Proteomes" id="UP001597244">
    <property type="component" value="Unassembled WGS sequence"/>
</dbReference>
<feature type="domain" description="HTH cro/C1-type" evidence="4">
    <location>
        <begin position="7"/>
        <end position="61"/>
    </location>
</feature>
<dbReference type="Pfam" id="PF01381">
    <property type="entry name" value="HTH_3"/>
    <property type="match status" value="1"/>
</dbReference>
<comment type="caution">
    <text evidence="5">The sequence shown here is derived from an EMBL/GenBank/DDBJ whole genome shotgun (WGS) entry which is preliminary data.</text>
</comment>